<dbReference type="Gene3D" id="3.40.640.10">
    <property type="entry name" value="Type I PLP-dependent aspartate aminotransferase-like (Major domain)"/>
    <property type="match status" value="1"/>
</dbReference>
<evidence type="ECO:0000256" key="1">
    <source>
        <dbReference type="ARBA" id="ARBA00008954"/>
    </source>
</evidence>
<evidence type="ECO:0000256" key="3">
    <source>
        <dbReference type="RuleBase" id="RU003560"/>
    </source>
</evidence>
<dbReference type="AlphaFoldDB" id="A0A7J7IUV9"/>
<keyword evidence="5" id="KW-1185">Reference proteome</keyword>
<dbReference type="InterPro" id="IPR005814">
    <property type="entry name" value="Aminotrans_3"/>
</dbReference>
<dbReference type="InterPro" id="IPR015422">
    <property type="entry name" value="PyrdxlP-dep_Trfase_small"/>
</dbReference>
<dbReference type="GO" id="GO:0005739">
    <property type="term" value="C:mitochondrion"/>
    <property type="evidence" value="ECO:0007669"/>
    <property type="project" value="TreeGrafter"/>
</dbReference>
<protein>
    <submittedName>
        <fullName evidence="4">Uncharacterized protein</fullName>
    </submittedName>
</protein>
<evidence type="ECO:0000313" key="4">
    <source>
        <dbReference type="EMBL" id="KAF6017194.1"/>
    </source>
</evidence>
<evidence type="ECO:0000313" key="5">
    <source>
        <dbReference type="Proteomes" id="UP000593567"/>
    </source>
</evidence>
<reference evidence="4" key="1">
    <citation type="submission" date="2020-06" db="EMBL/GenBank/DDBJ databases">
        <title>Draft genome of Bugula neritina, a colonial animal packing powerful symbionts and potential medicines.</title>
        <authorList>
            <person name="Rayko M."/>
        </authorList>
    </citation>
    <scope>NUCLEOTIDE SEQUENCE [LARGE SCALE GENOMIC DNA]</scope>
    <source>
        <strain evidence="4">Kwan_BN1</strain>
    </source>
</reference>
<dbReference type="Proteomes" id="UP000593567">
    <property type="component" value="Unassembled WGS sequence"/>
</dbReference>
<name>A0A7J7IUV9_BUGNE</name>
<evidence type="ECO:0000256" key="2">
    <source>
        <dbReference type="ARBA" id="ARBA00022898"/>
    </source>
</evidence>
<comment type="caution">
    <text evidence="4">The sequence shown here is derived from an EMBL/GenBank/DDBJ whole genome shotgun (WGS) entry which is preliminary data.</text>
</comment>
<dbReference type="Pfam" id="PF00202">
    <property type="entry name" value="Aminotran_3"/>
    <property type="match status" value="1"/>
</dbReference>
<gene>
    <name evidence="4" type="ORF">EB796_024524</name>
</gene>
<dbReference type="CDD" id="cd00610">
    <property type="entry name" value="OAT_like"/>
    <property type="match status" value="1"/>
</dbReference>
<keyword evidence="2 3" id="KW-0663">Pyridoxal phosphate</keyword>
<organism evidence="4 5">
    <name type="scientific">Bugula neritina</name>
    <name type="common">Brown bryozoan</name>
    <name type="synonym">Sertularia neritina</name>
    <dbReference type="NCBI Taxonomy" id="10212"/>
    <lineage>
        <taxon>Eukaryota</taxon>
        <taxon>Metazoa</taxon>
        <taxon>Spiralia</taxon>
        <taxon>Lophotrochozoa</taxon>
        <taxon>Bryozoa</taxon>
        <taxon>Gymnolaemata</taxon>
        <taxon>Cheilostomatida</taxon>
        <taxon>Flustrina</taxon>
        <taxon>Buguloidea</taxon>
        <taxon>Bugulidae</taxon>
        <taxon>Bugula</taxon>
    </lineage>
</organism>
<proteinExistence type="inferred from homology"/>
<dbReference type="GO" id="GO:0008483">
    <property type="term" value="F:transaminase activity"/>
    <property type="evidence" value="ECO:0007669"/>
    <property type="project" value="InterPro"/>
</dbReference>
<sequence length="488" mass="53657">MAARNRDDIIRLNGIEAERKITLPMCKTHFAKQPMKVQKGMQQYIYDDAGSEYLDCCGNIAHVGHCHPRVAHMGKKQLEILCTAQGFVTDVQSSYTKKLLTTVPPGLFDTVLLVNSGSEAVDLALRLAQNYTKRKDIICNQPSVFGHSSTLASFNYRYIKHTDFKPYSWVHHIPICNSYRGAYADSPTPVEDALAHMKELILELEKKKTPVAGYLLETINTSGGNLISPTEYLTAATKLVKDAGGLVIVDEVLAGLGRLGMHWWPFQHFNFKPDILVCGRSLGNGQPLSAVLTTQAIACSILEYANSYGGNPVSCAMGMAVLEVISDEGMLLSSTAVGNHLKSGLTSLIDKHHNLGDVRGIGLSLVLDIVEAQTSKKPSKDIAERLSYLLRDKYKILVPADGPDGNCLFINPPLCFSLDNSRKLVQSVDLALTDVENGVTETVKSLYELNEEFQIPGDIFDGFMKRRPSSCDDDSVACKMARIEQELD</sequence>
<dbReference type="InterPro" id="IPR015424">
    <property type="entry name" value="PyrdxlP-dep_Trfase"/>
</dbReference>
<dbReference type="SUPFAM" id="SSF53383">
    <property type="entry name" value="PLP-dependent transferases"/>
    <property type="match status" value="1"/>
</dbReference>
<dbReference type="OrthoDB" id="10261433at2759"/>
<accession>A0A7J7IUV9</accession>
<dbReference type="EMBL" id="VXIV02003425">
    <property type="protein sequence ID" value="KAF6017194.1"/>
    <property type="molecule type" value="Genomic_DNA"/>
</dbReference>
<dbReference type="Gene3D" id="3.90.1150.10">
    <property type="entry name" value="Aspartate Aminotransferase, domain 1"/>
    <property type="match status" value="1"/>
</dbReference>
<comment type="similarity">
    <text evidence="1 3">Belongs to the class-III pyridoxal-phosphate-dependent aminotransferase family.</text>
</comment>
<dbReference type="InterPro" id="IPR015421">
    <property type="entry name" value="PyrdxlP-dep_Trfase_major"/>
</dbReference>
<dbReference type="PANTHER" id="PTHR45688:SF13">
    <property type="entry name" value="ALANINE--GLYOXYLATE AMINOTRANSFERASE 2-LIKE"/>
    <property type="match status" value="1"/>
</dbReference>
<dbReference type="GO" id="GO:0030170">
    <property type="term" value="F:pyridoxal phosphate binding"/>
    <property type="evidence" value="ECO:0007669"/>
    <property type="project" value="InterPro"/>
</dbReference>
<dbReference type="PANTHER" id="PTHR45688">
    <property type="match status" value="1"/>
</dbReference>